<sequence length="311" mass="33201">MKRLFFLVLTLLAAIPVAAAEPLRLGLLQIEDSAPFYVAEQQQLYTREGLEVELIPFLSAIERDSALAAGAIDGAIADPIGAILFDRGQGRLKITALCLGDQPAEGVFAILAAPGSGLQTVADLKGVEIAVSNSTIIEYVTDRMLEQQGFAPAEIKKIEVAKMPIRMQMLLSAAVKAATLPEPLASIAAGKGAKVLLTDADGTESLSQTVIVFRPEVLTKRRAEVAAFFRAYAGAVTAINAAPETYRALVVDKGRIPPDLAPTYPIPRYPEPAPFSPALYAPIVNWLAAKGLTTPIPYADMVATDFMDRKN</sequence>
<evidence type="ECO:0000313" key="4">
    <source>
        <dbReference type="Proteomes" id="UP000539642"/>
    </source>
</evidence>
<accession>A0A840UM26</accession>
<dbReference type="AlphaFoldDB" id="A0A840UM26"/>
<keyword evidence="1" id="KW-0732">Signal</keyword>
<dbReference type="SUPFAM" id="SSF53850">
    <property type="entry name" value="Periplasmic binding protein-like II"/>
    <property type="match status" value="1"/>
</dbReference>
<gene>
    <name evidence="3" type="ORF">HNQ81_000362</name>
</gene>
<evidence type="ECO:0000259" key="2">
    <source>
        <dbReference type="Pfam" id="PF09084"/>
    </source>
</evidence>
<reference evidence="3 4" key="1">
    <citation type="submission" date="2020-08" db="EMBL/GenBank/DDBJ databases">
        <title>Genomic Encyclopedia of Type Strains, Phase IV (KMG-IV): sequencing the most valuable type-strain genomes for metagenomic binning, comparative biology and taxonomic classification.</title>
        <authorList>
            <person name="Goeker M."/>
        </authorList>
    </citation>
    <scope>NUCLEOTIDE SEQUENCE [LARGE SCALE GENOMIC DNA]</scope>
    <source>
        <strain evidence="3 4">DSM 28570</strain>
    </source>
</reference>
<dbReference type="Gene3D" id="3.40.190.10">
    <property type="entry name" value="Periplasmic binding protein-like II"/>
    <property type="match status" value="2"/>
</dbReference>
<dbReference type="InterPro" id="IPR015168">
    <property type="entry name" value="SsuA/THI5"/>
</dbReference>
<comment type="caution">
    <text evidence="3">The sequence shown here is derived from an EMBL/GenBank/DDBJ whole genome shotgun (WGS) entry which is preliminary data.</text>
</comment>
<dbReference type="Pfam" id="PF09084">
    <property type="entry name" value="NMT1"/>
    <property type="match status" value="1"/>
</dbReference>
<feature type="chain" id="PRO_5032471043" evidence="1">
    <location>
        <begin position="20"/>
        <end position="311"/>
    </location>
</feature>
<protein>
    <submittedName>
        <fullName evidence="3">NitT/TauT family transport system substrate-binding protein</fullName>
    </submittedName>
</protein>
<evidence type="ECO:0000313" key="3">
    <source>
        <dbReference type="EMBL" id="MBB5346655.1"/>
    </source>
</evidence>
<dbReference type="RefSeq" id="WP_183347690.1">
    <property type="nucleotide sequence ID" value="NZ_JACHEO010000001.1"/>
</dbReference>
<dbReference type="Proteomes" id="UP000539642">
    <property type="component" value="Unassembled WGS sequence"/>
</dbReference>
<dbReference type="PANTHER" id="PTHR30024">
    <property type="entry name" value="ALIPHATIC SULFONATES-BINDING PROTEIN-RELATED"/>
    <property type="match status" value="1"/>
</dbReference>
<feature type="domain" description="SsuA/THI5-like" evidence="2">
    <location>
        <begin position="32"/>
        <end position="244"/>
    </location>
</feature>
<organism evidence="3 4">
    <name type="scientific">Desulfoprunum benzoelyticum</name>
    <dbReference type="NCBI Taxonomy" id="1506996"/>
    <lineage>
        <taxon>Bacteria</taxon>
        <taxon>Pseudomonadati</taxon>
        <taxon>Thermodesulfobacteriota</taxon>
        <taxon>Desulfobulbia</taxon>
        <taxon>Desulfobulbales</taxon>
        <taxon>Desulfobulbaceae</taxon>
        <taxon>Desulfoprunum</taxon>
    </lineage>
</organism>
<dbReference type="EMBL" id="JACHEO010000001">
    <property type="protein sequence ID" value="MBB5346655.1"/>
    <property type="molecule type" value="Genomic_DNA"/>
</dbReference>
<proteinExistence type="predicted"/>
<keyword evidence="4" id="KW-1185">Reference proteome</keyword>
<evidence type="ECO:0000256" key="1">
    <source>
        <dbReference type="SAM" id="SignalP"/>
    </source>
</evidence>
<name>A0A840UM26_9BACT</name>
<feature type="signal peptide" evidence="1">
    <location>
        <begin position="1"/>
        <end position="19"/>
    </location>
</feature>